<dbReference type="PANTHER" id="PTHR45654:SF24">
    <property type="entry name" value="HOMEOBOX-LEUCINE ZIPPER PROTEIN GLABRA 2"/>
    <property type="match status" value="1"/>
</dbReference>
<dbReference type="AlphaFoldDB" id="A0A8T0S0W4"/>
<dbReference type="CDD" id="cd08875">
    <property type="entry name" value="START_ArGLABRA2_like"/>
    <property type="match status" value="1"/>
</dbReference>
<reference evidence="4" key="1">
    <citation type="submission" date="2020-05" db="EMBL/GenBank/DDBJ databases">
        <title>WGS assembly of Panicum virgatum.</title>
        <authorList>
            <person name="Lovell J.T."/>
            <person name="Jenkins J."/>
            <person name="Shu S."/>
            <person name="Juenger T.E."/>
            <person name="Schmutz J."/>
        </authorList>
    </citation>
    <scope>NUCLEOTIDE SEQUENCE</scope>
    <source>
        <strain evidence="4">AP13</strain>
    </source>
</reference>
<dbReference type="SUPFAM" id="SSF55961">
    <property type="entry name" value="Bet v1-like"/>
    <property type="match status" value="1"/>
</dbReference>
<feature type="compositionally biased region" description="Low complexity" evidence="2">
    <location>
        <begin position="202"/>
        <end position="219"/>
    </location>
</feature>
<proteinExistence type="predicted"/>
<dbReference type="Gene3D" id="3.30.530.20">
    <property type="match status" value="1"/>
</dbReference>
<dbReference type="InterPro" id="IPR023393">
    <property type="entry name" value="START-like_dom_sf"/>
</dbReference>
<dbReference type="GO" id="GO:0008289">
    <property type="term" value="F:lipid binding"/>
    <property type="evidence" value="ECO:0007669"/>
    <property type="project" value="InterPro"/>
</dbReference>
<dbReference type="InterPro" id="IPR042160">
    <property type="entry name" value="HD-Zip_IV"/>
</dbReference>
<dbReference type="InterPro" id="IPR002913">
    <property type="entry name" value="START_lipid-bd_dom"/>
</dbReference>
<feature type="compositionally biased region" description="Basic and acidic residues" evidence="2">
    <location>
        <begin position="220"/>
        <end position="230"/>
    </location>
</feature>
<evidence type="ECO:0000313" key="5">
    <source>
        <dbReference type="Proteomes" id="UP000823388"/>
    </source>
</evidence>
<dbReference type="Pfam" id="PF01852">
    <property type="entry name" value="START"/>
    <property type="match status" value="1"/>
</dbReference>
<comment type="caution">
    <text evidence="4">The sequence shown here is derived from an EMBL/GenBank/DDBJ whole genome shotgun (WGS) entry which is preliminary data.</text>
</comment>
<feature type="region of interest" description="Disordered" evidence="2">
    <location>
        <begin position="202"/>
        <end position="230"/>
    </location>
</feature>
<dbReference type="PANTHER" id="PTHR45654">
    <property type="entry name" value="HOMEOBOX-LEUCINE ZIPPER PROTEIN MERISTEM L1"/>
    <property type="match status" value="1"/>
</dbReference>
<evidence type="ECO:0000259" key="3">
    <source>
        <dbReference type="PROSITE" id="PS50848"/>
    </source>
</evidence>
<protein>
    <recommendedName>
        <fullName evidence="3">START domain-containing protein</fullName>
    </recommendedName>
</protein>
<dbReference type="GO" id="GO:0005634">
    <property type="term" value="C:nucleus"/>
    <property type="evidence" value="ECO:0007669"/>
    <property type="project" value="UniProtKB-SubCell"/>
</dbReference>
<sequence>MCSAGEPLWVRSVETGRDVLNYDEYARRFQRGDDPAVDQRTGWSVEASRETGVAYLDTTQLVNAFMDVNQWKELLPTMISKAATLAVIRAGENDDKDGVVQLMFAEVQTLTPLVPTREFHFLRHCKKLTADKWAVVDVSVDNVEPDARTSSTACECLKKPSGCVIEEQTNGRCKVTWVEHAATPRFRRCTGRRPRVAWRSARGAGWRRSGSSASDGLLDGDQHSDKGLGW</sequence>
<dbReference type="PROSITE" id="PS50848">
    <property type="entry name" value="START"/>
    <property type="match status" value="1"/>
</dbReference>
<dbReference type="EMBL" id="CM029046">
    <property type="protein sequence ID" value="KAG2591837.1"/>
    <property type="molecule type" value="Genomic_DNA"/>
</dbReference>
<dbReference type="SMART" id="SM00234">
    <property type="entry name" value="START"/>
    <property type="match status" value="1"/>
</dbReference>
<feature type="domain" description="START" evidence="3">
    <location>
        <begin position="1"/>
        <end position="185"/>
    </location>
</feature>
<evidence type="ECO:0000256" key="2">
    <source>
        <dbReference type="SAM" id="MobiDB-lite"/>
    </source>
</evidence>
<evidence type="ECO:0000313" key="4">
    <source>
        <dbReference type="EMBL" id="KAG2591837.1"/>
    </source>
</evidence>
<organism evidence="4 5">
    <name type="scientific">Panicum virgatum</name>
    <name type="common">Blackwell switchgrass</name>
    <dbReference type="NCBI Taxonomy" id="38727"/>
    <lineage>
        <taxon>Eukaryota</taxon>
        <taxon>Viridiplantae</taxon>
        <taxon>Streptophyta</taxon>
        <taxon>Embryophyta</taxon>
        <taxon>Tracheophyta</taxon>
        <taxon>Spermatophyta</taxon>
        <taxon>Magnoliopsida</taxon>
        <taxon>Liliopsida</taxon>
        <taxon>Poales</taxon>
        <taxon>Poaceae</taxon>
        <taxon>PACMAD clade</taxon>
        <taxon>Panicoideae</taxon>
        <taxon>Panicodae</taxon>
        <taxon>Paniceae</taxon>
        <taxon>Panicinae</taxon>
        <taxon>Panicum</taxon>
        <taxon>Panicum sect. Hiantes</taxon>
    </lineage>
</organism>
<keyword evidence="5" id="KW-1185">Reference proteome</keyword>
<accession>A0A8T0S0W4</accession>
<comment type="subcellular location">
    <subcellularLocation>
        <location evidence="1">Nucleus</location>
    </subcellularLocation>
</comment>
<evidence type="ECO:0000256" key="1">
    <source>
        <dbReference type="ARBA" id="ARBA00004123"/>
    </source>
</evidence>
<dbReference type="GO" id="GO:0003677">
    <property type="term" value="F:DNA binding"/>
    <property type="evidence" value="ECO:0007669"/>
    <property type="project" value="UniProtKB-KW"/>
</dbReference>
<dbReference type="Proteomes" id="UP000823388">
    <property type="component" value="Chromosome 5N"/>
</dbReference>
<gene>
    <name evidence="4" type="ORF">PVAP13_5NG507200</name>
</gene>
<name>A0A8T0S0W4_PANVG</name>